<evidence type="ECO:0000256" key="1">
    <source>
        <dbReference type="SAM" id="MobiDB-lite"/>
    </source>
</evidence>
<sequence>MRTGSCSPCGTLRPTSPVEEGRRLQGSGPCSAASPSSRTAACNEAQQLRGEVLELRALLQRSKAAHVEE</sequence>
<feature type="non-terminal residue" evidence="2">
    <location>
        <position position="69"/>
    </location>
</feature>
<dbReference type="AlphaFoldDB" id="A0A812SKT1"/>
<dbReference type="Proteomes" id="UP000601435">
    <property type="component" value="Unassembled WGS sequence"/>
</dbReference>
<dbReference type="OrthoDB" id="10443914at2759"/>
<comment type="caution">
    <text evidence="2">The sequence shown here is derived from an EMBL/GenBank/DDBJ whole genome shotgun (WGS) entry which is preliminary data.</text>
</comment>
<dbReference type="EMBL" id="CAJNJA010022027">
    <property type="protein sequence ID" value="CAE7485627.1"/>
    <property type="molecule type" value="Genomic_DNA"/>
</dbReference>
<keyword evidence="3" id="KW-1185">Reference proteome</keyword>
<organism evidence="2 3">
    <name type="scientific">Symbiodinium necroappetens</name>
    <dbReference type="NCBI Taxonomy" id="1628268"/>
    <lineage>
        <taxon>Eukaryota</taxon>
        <taxon>Sar</taxon>
        <taxon>Alveolata</taxon>
        <taxon>Dinophyceae</taxon>
        <taxon>Suessiales</taxon>
        <taxon>Symbiodiniaceae</taxon>
        <taxon>Symbiodinium</taxon>
    </lineage>
</organism>
<evidence type="ECO:0000313" key="2">
    <source>
        <dbReference type="EMBL" id="CAE7485627.1"/>
    </source>
</evidence>
<feature type="compositionally biased region" description="Low complexity" evidence="1">
    <location>
        <begin position="26"/>
        <end position="37"/>
    </location>
</feature>
<accession>A0A812SKT1</accession>
<proteinExistence type="predicted"/>
<gene>
    <name evidence="2" type="ORF">SNEC2469_LOCUS13786</name>
</gene>
<protein>
    <submittedName>
        <fullName evidence="2">Uncharacterized protein</fullName>
    </submittedName>
</protein>
<feature type="region of interest" description="Disordered" evidence="1">
    <location>
        <begin position="1"/>
        <end position="42"/>
    </location>
</feature>
<evidence type="ECO:0000313" key="3">
    <source>
        <dbReference type="Proteomes" id="UP000601435"/>
    </source>
</evidence>
<name>A0A812SKT1_9DINO</name>
<reference evidence="2" key="1">
    <citation type="submission" date="2021-02" db="EMBL/GenBank/DDBJ databases">
        <authorList>
            <person name="Dougan E. K."/>
            <person name="Rhodes N."/>
            <person name="Thang M."/>
            <person name="Chan C."/>
        </authorList>
    </citation>
    <scope>NUCLEOTIDE SEQUENCE</scope>
</reference>